<organism evidence="2">
    <name type="scientific">Ackermannviridae sp</name>
    <dbReference type="NCBI Taxonomy" id="2831612"/>
    <lineage>
        <taxon>Viruses</taxon>
        <taxon>Duplodnaviria</taxon>
        <taxon>Heunggongvirae</taxon>
        <taxon>Uroviricota</taxon>
        <taxon>Caudoviricetes</taxon>
        <taxon>Pantevenvirales</taxon>
        <taxon>Ackermannviridae</taxon>
    </lineage>
</organism>
<dbReference type="EMBL" id="BK035299">
    <property type="protein sequence ID" value="DAG92006.1"/>
    <property type="molecule type" value="Genomic_DNA"/>
</dbReference>
<accession>A0A8S5VLF4</accession>
<proteinExistence type="predicted"/>
<evidence type="ECO:0000256" key="1">
    <source>
        <dbReference type="SAM" id="MobiDB-lite"/>
    </source>
</evidence>
<name>A0A8S5VLF4_9CAUD</name>
<reference evidence="2" key="1">
    <citation type="journal article" date="2021" name="Proc. Natl. Acad. Sci. U.S.A.">
        <title>A Catalog of Tens of Thousands of Viruses from Human Metagenomes Reveals Hidden Associations with Chronic Diseases.</title>
        <authorList>
            <person name="Tisza M.J."/>
            <person name="Buck C.B."/>
        </authorList>
    </citation>
    <scope>NUCLEOTIDE SEQUENCE</scope>
    <source>
        <strain evidence="2">CtchT39</strain>
    </source>
</reference>
<feature type="region of interest" description="Disordered" evidence="1">
    <location>
        <begin position="18"/>
        <end position="50"/>
    </location>
</feature>
<evidence type="ECO:0000313" key="2">
    <source>
        <dbReference type="EMBL" id="DAG92006.1"/>
    </source>
</evidence>
<sequence>METYAVYSYRRYRSRNQYAEHSCTPAARGRKQEKSAGTEKQIRTDQGKPLMRYKLRLSCNGTQ</sequence>
<protein>
    <submittedName>
        <fullName evidence="2">Uncharacterized protein</fullName>
    </submittedName>
</protein>
<feature type="compositionally biased region" description="Basic and acidic residues" evidence="1">
    <location>
        <begin position="30"/>
        <end position="46"/>
    </location>
</feature>